<sequence length="335" mass="35278">MLAALVALGAGPALAGHAAAAPAKSTVEAYPSGCSGALYQVHTVRKHGSSRLIAIDPATGAVARSAGLDHAVNAMGYDAAQGLFFAVATRRGGHPIGDGGHVVSITPEGETHDLGPVRAAAGRKGTVAVGGAYSGTVVDGRLLLLLDGDLVAVDVRAQSPTFLHVVRRVDLPRLPSFGDWDARPGDGGLYAVSTQGREPSRLVRIDPDSGAVTQTPVPDLSRDGFYGALAFDDAGTHAYATDNNQESALYRIALDGTSVKLAGGSGLLGSDAAWCRGPARPHRRRPPRGPRHLPRRPPCHPPSRRRPHRARCRRRARPPPRRPPHRRPHPRRSPP</sequence>
<gene>
    <name evidence="4" type="ORF">Phou_027220</name>
</gene>
<comment type="caution">
    <text evidence="4">The sequence shown here is derived from an EMBL/GenBank/DDBJ whole genome shotgun (WGS) entry which is preliminary data.</text>
</comment>
<feature type="signal peptide" evidence="2">
    <location>
        <begin position="1"/>
        <end position="15"/>
    </location>
</feature>
<proteinExistence type="predicted"/>
<dbReference type="Gene3D" id="2.130.10.10">
    <property type="entry name" value="YVTN repeat-like/Quinoprotein amine dehydrogenase"/>
    <property type="match status" value="1"/>
</dbReference>
<dbReference type="Pfam" id="PF21959">
    <property type="entry name" value="DUF6923"/>
    <property type="match status" value="1"/>
</dbReference>
<dbReference type="RefSeq" id="WP_173056288.1">
    <property type="nucleotide sequence ID" value="NZ_BLPF01000001.1"/>
</dbReference>
<feature type="region of interest" description="Disordered" evidence="1">
    <location>
        <begin position="276"/>
        <end position="335"/>
    </location>
</feature>
<evidence type="ECO:0000256" key="2">
    <source>
        <dbReference type="SAM" id="SignalP"/>
    </source>
</evidence>
<keyword evidence="5" id="KW-1185">Reference proteome</keyword>
<dbReference type="InterPro" id="IPR054215">
    <property type="entry name" value="DUF6923"/>
</dbReference>
<reference evidence="4 5" key="2">
    <citation type="submission" date="2020-03" db="EMBL/GenBank/DDBJ databases">
        <authorList>
            <person name="Ichikawa N."/>
            <person name="Kimura A."/>
            <person name="Kitahashi Y."/>
            <person name="Uohara A."/>
        </authorList>
    </citation>
    <scope>NUCLEOTIDE SEQUENCE [LARGE SCALE GENOMIC DNA]</scope>
    <source>
        <strain evidence="4 5">NBRC 108639</strain>
    </source>
</reference>
<feature type="chain" id="PRO_5038415869" description="DUF6923 domain-containing protein" evidence="2">
    <location>
        <begin position="16"/>
        <end position="335"/>
    </location>
</feature>
<dbReference type="EMBL" id="BLPF01000001">
    <property type="protein sequence ID" value="GFJ78542.1"/>
    <property type="molecule type" value="Genomic_DNA"/>
</dbReference>
<protein>
    <recommendedName>
        <fullName evidence="3">DUF6923 domain-containing protein</fullName>
    </recommendedName>
</protein>
<dbReference type="Proteomes" id="UP000482800">
    <property type="component" value="Unassembled WGS sequence"/>
</dbReference>
<dbReference type="SUPFAM" id="SSF50969">
    <property type="entry name" value="YVTN repeat-like/Quinoprotein amine dehydrogenase"/>
    <property type="match status" value="1"/>
</dbReference>
<feature type="domain" description="DUF6923" evidence="3">
    <location>
        <begin position="73"/>
        <end position="256"/>
    </location>
</feature>
<name>A0A6V8K0C2_9ACTN</name>
<evidence type="ECO:0000256" key="1">
    <source>
        <dbReference type="SAM" id="MobiDB-lite"/>
    </source>
</evidence>
<dbReference type="AlphaFoldDB" id="A0A6V8K0C2"/>
<dbReference type="InterPro" id="IPR015943">
    <property type="entry name" value="WD40/YVTN_repeat-like_dom_sf"/>
</dbReference>
<organism evidence="4 5">
    <name type="scientific">Phytohabitans houttuyneae</name>
    <dbReference type="NCBI Taxonomy" id="1076126"/>
    <lineage>
        <taxon>Bacteria</taxon>
        <taxon>Bacillati</taxon>
        <taxon>Actinomycetota</taxon>
        <taxon>Actinomycetes</taxon>
        <taxon>Micromonosporales</taxon>
        <taxon>Micromonosporaceae</taxon>
    </lineage>
</organism>
<keyword evidence="2" id="KW-0732">Signal</keyword>
<reference evidence="4 5" key="1">
    <citation type="submission" date="2020-03" db="EMBL/GenBank/DDBJ databases">
        <title>Whole genome shotgun sequence of Phytohabitans houttuyneae NBRC 108639.</title>
        <authorList>
            <person name="Komaki H."/>
            <person name="Tamura T."/>
        </authorList>
    </citation>
    <scope>NUCLEOTIDE SEQUENCE [LARGE SCALE GENOMIC DNA]</scope>
    <source>
        <strain evidence="4 5">NBRC 108639</strain>
    </source>
</reference>
<feature type="compositionally biased region" description="Basic residues" evidence="1">
    <location>
        <begin position="279"/>
        <end position="335"/>
    </location>
</feature>
<evidence type="ECO:0000313" key="4">
    <source>
        <dbReference type="EMBL" id="GFJ78542.1"/>
    </source>
</evidence>
<evidence type="ECO:0000259" key="3">
    <source>
        <dbReference type="Pfam" id="PF21959"/>
    </source>
</evidence>
<accession>A0A6V8K0C2</accession>
<evidence type="ECO:0000313" key="5">
    <source>
        <dbReference type="Proteomes" id="UP000482800"/>
    </source>
</evidence>
<dbReference type="InterPro" id="IPR011044">
    <property type="entry name" value="Quino_amine_DH_bsu"/>
</dbReference>